<evidence type="ECO:0000313" key="4">
    <source>
        <dbReference type="Proteomes" id="UP001519460"/>
    </source>
</evidence>
<keyword evidence="4" id="KW-1185">Reference proteome</keyword>
<evidence type="ECO:0000313" key="3">
    <source>
        <dbReference type="EMBL" id="KAK7502651.1"/>
    </source>
</evidence>
<feature type="compositionally biased region" description="Acidic residues" evidence="1">
    <location>
        <begin position="29"/>
        <end position="38"/>
    </location>
</feature>
<feature type="region of interest" description="Disordered" evidence="1">
    <location>
        <begin position="24"/>
        <end position="64"/>
    </location>
</feature>
<feature type="compositionally biased region" description="Acidic residues" evidence="1">
    <location>
        <begin position="49"/>
        <end position="61"/>
    </location>
</feature>
<gene>
    <name evidence="3" type="ORF">BaRGS_00006226</name>
</gene>
<sequence>MASLRFLVVLFLGALVLGALSQEVTSPDEGTDSSEEGASDNTSSAEDATGTEEMEEGDGSENEFKENICEDIEKALDEEESQGVAGSRRKRSAYGYGNHGGYVDYGRSYGDYYGKGYSGNYGTYGGYAGNRGGGYGGKQQGRLSYDQSYTKSPVLTFVKGFKPGKSYVEKGRVVRNYYRHGTYEVALQHYKFIPVIKNGEQRTPVLLCTRLSTPRRLNEALPSMVVPYTTYDTIGYTGHIQAHNDYTAVICKDCYHGYPKIDMVANKAPYNHLTRRFVYLPENYRIDGYKGGHWASGSAFGKK</sequence>
<feature type="chain" id="PRO_5044822119" evidence="2">
    <location>
        <begin position="22"/>
        <end position="303"/>
    </location>
</feature>
<name>A0ABD0LUA8_9CAEN</name>
<feature type="signal peptide" evidence="2">
    <location>
        <begin position="1"/>
        <end position="21"/>
    </location>
</feature>
<accession>A0ABD0LUA8</accession>
<dbReference type="EMBL" id="JACVVK020000025">
    <property type="protein sequence ID" value="KAK7502651.1"/>
    <property type="molecule type" value="Genomic_DNA"/>
</dbReference>
<protein>
    <submittedName>
        <fullName evidence="3">Uncharacterized protein</fullName>
    </submittedName>
</protein>
<dbReference type="AlphaFoldDB" id="A0ABD0LUA8"/>
<evidence type="ECO:0000256" key="1">
    <source>
        <dbReference type="SAM" id="MobiDB-lite"/>
    </source>
</evidence>
<comment type="caution">
    <text evidence="3">The sequence shown here is derived from an EMBL/GenBank/DDBJ whole genome shotgun (WGS) entry which is preliminary data.</text>
</comment>
<organism evidence="3 4">
    <name type="scientific">Batillaria attramentaria</name>
    <dbReference type="NCBI Taxonomy" id="370345"/>
    <lineage>
        <taxon>Eukaryota</taxon>
        <taxon>Metazoa</taxon>
        <taxon>Spiralia</taxon>
        <taxon>Lophotrochozoa</taxon>
        <taxon>Mollusca</taxon>
        <taxon>Gastropoda</taxon>
        <taxon>Caenogastropoda</taxon>
        <taxon>Sorbeoconcha</taxon>
        <taxon>Cerithioidea</taxon>
        <taxon>Batillariidae</taxon>
        <taxon>Batillaria</taxon>
    </lineage>
</organism>
<evidence type="ECO:0000256" key="2">
    <source>
        <dbReference type="SAM" id="SignalP"/>
    </source>
</evidence>
<keyword evidence="2" id="KW-0732">Signal</keyword>
<reference evidence="3 4" key="1">
    <citation type="journal article" date="2023" name="Sci. Data">
        <title>Genome assembly of the Korean intertidal mud-creeper Batillaria attramentaria.</title>
        <authorList>
            <person name="Patra A.K."/>
            <person name="Ho P.T."/>
            <person name="Jun S."/>
            <person name="Lee S.J."/>
            <person name="Kim Y."/>
            <person name="Won Y.J."/>
        </authorList>
    </citation>
    <scope>NUCLEOTIDE SEQUENCE [LARGE SCALE GENOMIC DNA]</scope>
    <source>
        <strain evidence="3">Wonlab-2016</strain>
    </source>
</reference>
<proteinExistence type="predicted"/>
<dbReference type="Proteomes" id="UP001519460">
    <property type="component" value="Unassembled WGS sequence"/>
</dbReference>